<proteinExistence type="predicted"/>
<name>A0A183STJ4_SCHSO</name>
<dbReference type="Gene3D" id="3.60.40.10">
    <property type="entry name" value="PPM-type phosphatase domain"/>
    <property type="match status" value="1"/>
</dbReference>
<feature type="region of interest" description="Disordered" evidence="1">
    <location>
        <begin position="1"/>
        <end position="29"/>
    </location>
</feature>
<dbReference type="PANTHER" id="PTHR21586">
    <property type="entry name" value="TIPA"/>
    <property type="match status" value="1"/>
</dbReference>
<accession>A0A183STJ4</accession>
<dbReference type="AlphaFoldDB" id="A0A183STJ4"/>
<dbReference type="EMBL" id="UYSU01034191">
    <property type="protein sequence ID" value="VDL93927.1"/>
    <property type="molecule type" value="Genomic_DNA"/>
</dbReference>
<dbReference type="PANTHER" id="PTHR21586:SF0">
    <property type="entry name" value="PP2C-LIKE DOMAIN-CONTAINING PROTEIN CG9801"/>
    <property type="match status" value="1"/>
</dbReference>
<gene>
    <name evidence="3" type="ORF">SSLN_LOCUS7542</name>
</gene>
<feature type="compositionally biased region" description="Polar residues" evidence="1">
    <location>
        <begin position="15"/>
        <end position="29"/>
    </location>
</feature>
<dbReference type="OrthoDB" id="2556847at2759"/>
<dbReference type="InterPro" id="IPR036457">
    <property type="entry name" value="PPM-type-like_dom_sf"/>
</dbReference>
<dbReference type="InterPro" id="IPR001932">
    <property type="entry name" value="PPM-type_phosphatase-like_dom"/>
</dbReference>
<reference evidence="5" key="1">
    <citation type="submission" date="2016-06" db="UniProtKB">
        <authorList>
            <consortium name="WormBaseParasite"/>
        </authorList>
    </citation>
    <scope>IDENTIFICATION</scope>
</reference>
<dbReference type="SUPFAM" id="SSF81606">
    <property type="entry name" value="PP2C-like"/>
    <property type="match status" value="1"/>
</dbReference>
<dbReference type="STRING" id="70667.A0A183STJ4"/>
<evidence type="ECO:0000313" key="3">
    <source>
        <dbReference type="EMBL" id="VDL93927.1"/>
    </source>
</evidence>
<protein>
    <submittedName>
        <fullName evidence="5">PPM-type phosphatase domain-containing protein</fullName>
    </submittedName>
</protein>
<feature type="domain" description="PPM-type phosphatase" evidence="2">
    <location>
        <begin position="134"/>
        <end position="416"/>
    </location>
</feature>
<keyword evidence="4" id="KW-1185">Reference proteome</keyword>
<feature type="region of interest" description="Disordered" evidence="1">
    <location>
        <begin position="598"/>
        <end position="632"/>
    </location>
</feature>
<dbReference type="InterPro" id="IPR053287">
    <property type="entry name" value="PP2C-like_domain"/>
</dbReference>
<feature type="compositionally biased region" description="Basic and acidic residues" evidence="1">
    <location>
        <begin position="615"/>
        <end position="632"/>
    </location>
</feature>
<dbReference type="Proteomes" id="UP000275846">
    <property type="component" value="Unassembled WGS sequence"/>
</dbReference>
<evidence type="ECO:0000313" key="5">
    <source>
        <dbReference type="WBParaSite" id="SSLN_0000782401-mRNA-1"/>
    </source>
</evidence>
<evidence type="ECO:0000256" key="1">
    <source>
        <dbReference type="SAM" id="MobiDB-lite"/>
    </source>
</evidence>
<evidence type="ECO:0000313" key="4">
    <source>
        <dbReference type="Proteomes" id="UP000275846"/>
    </source>
</evidence>
<dbReference type="SMART" id="SM00332">
    <property type="entry name" value="PP2Cc"/>
    <property type="match status" value="1"/>
</dbReference>
<organism evidence="5">
    <name type="scientific">Schistocephalus solidus</name>
    <name type="common">Tapeworm</name>
    <dbReference type="NCBI Taxonomy" id="70667"/>
    <lineage>
        <taxon>Eukaryota</taxon>
        <taxon>Metazoa</taxon>
        <taxon>Spiralia</taxon>
        <taxon>Lophotrochozoa</taxon>
        <taxon>Platyhelminthes</taxon>
        <taxon>Cestoda</taxon>
        <taxon>Eucestoda</taxon>
        <taxon>Diphyllobothriidea</taxon>
        <taxon>Diphyllobothriidae</taxon>
        <taxon>Schistocephalus</taxon>
    </lineage>
</organism>
<reference evidence="3 4" key="2">
    <citation type="submission" date="2018-11" db="EMBL/GenBank/DDBJ databases">
        <authorList>
            <consortium name="Pathogen Informatics"/>
        </authorList>
    </citation>
    <scope>NUCLEOTIDE SEQUENCE [LARGE SCALE GENOMIC DNA]</scope>
    <source>
        <strain evidence="3 4">NST_G2</strain>
    </source>
</reference>
<evidence type="ECO:0000259" key="2">
    <source>
        <dbReference type="SMART" id="SM00332"/>
    </source>
</evidence>
<sequence length="672" mass="73510">MALLNQAPVDPLAVHSSSPHRTLTPQTSKTAAQSCNGIDNFMIWRASAPSELPQAAVLPILCPRLQAREVTAALTGPDKGFQVARDWQKNTAAEVGDVTCADSAPRSNAKVLICGTRVVIDNWKEVLNSHAFGKATSLYDTNPVTGRTSGDPIADAFVLKMRRHSAFLAVADGVNWGEAPMRAARCAVNAIYEHLESNLFLGGPESLKVRTTKDAANLLYSAFNRAHLDIIAETEGLSTLCVGLLLPVYRSWRMSSSERSSLSSASGDTRSGTEPQTRADSFAFIVASVGDSQAFLLRENLGVTEVTGWVPSTTSGMNLDTGERAKVCSSSCDDECPPRDFRDAGGALGAVHEGKEPELHNLMCAVAICGTRDVVILGTDGLTDNFDPVVARLAVPQAPEIAFVDDGAENETVNYDSSGLDLSSDISDAHRHWKPSLPLVTSQTQPSPDIRTATDRGSIFRDLQRPVRHRWTSMSPLPTPYDLPIWPKPPPPPPLENTPTSDARIKAPLLTETDEQVDVSARSLNFTDQLELSWPERRQYATKEIMRIWNELDTRMNGASPPSAVDFGEALLRHVRRITAQKRQLLEAPDTTKLKAQYSRYMRRRSTQKAASASGEKKKEPRPVRPEEDREFRELEAQRARIMDAIRRLPGKLDHATVLTLEVNALVSTPGT</sequence>
<dbReference type="WBParaSite" id="SSLN_0000782401-mRNA-1">
    <property type="protein sequence ID" value="SSLN_0000782401-mRNA-1"/>
    <property type="gene ID" value="SSLN_0000782401"/>
</dbReference>